<protein>
    <submittedName>
        <fullName evidence="1">Uncharacterized protein</fullName>
    </submittedName>
</protein>
<reference evidence="1 2" key="1">
    <citation type="submission" date="2024-06" db="EMBL/GenBank/DDBJ databases">
        <title>Genomic Encyclopedia of Type Strains, Phase IV (KMG-IV): sequencing the most valuable type-strain genomes for metagenomic binning, comparative biology and taxonomic classification.</title>
        <authorList>
            <person name="Goeker M."/>
        </authorList>
    </citation>
    <scope>NUCLEOTIDE SEQUENCE [LARGE SCALE GENOMIC DNA]</scope>
    <source>
        <strain evidence="1 2">DSM 28302</strain>
    </source>
</reference>
<name>A0ABV2JK26_9STRE</name>
<keyword evidence="2" id="KW-1185">Reference proteome</keyword>
<proteinExistence type="predicted"/>
<dbReference type="EMBL" id="JBEPLN010000039">
    <property type="protein sequence ID" value="MET3635071.1"/>
    <property type="molecule type" value="Genomic_DNA"/>
</dbReference>
<organism evidence="1 2">
    <name type="scientific">Streptococcus porcorum</name>
    <dbReference type="NCBI Taxonomy" id="701526"/>
    <lineage>
        <taxon>Bacteria</taxon>
        <taxon>Bacillati</taxon>
        <taxon>Bacillota</taxon>
        <taxon>Bacilli</taxon>
        <taxon>Lactobacillales</taxon>
        <taxon>Streptococcaceae</taxon>
        <taxon>Streptococcus</taxon>
    </lineage>
</organism>
<comment type="caution">
    <text evidence="1">The sequence shown here is derived from an EMBL/GenBank/DDBJ whole genome shotgun (WGS) entry which is preliminary data.</text>
</comment>
<evidence type="ECO:0000313" key="2">
    <source>
        <dbReference type="Proteomes" id="UP001549037"/>
    </source>
</evidence>
<gene>
    <name evidence="1" type="ORF">ABID28_001733</name>
</gene>
<sequence>MLEIALVLFGLPSGIVKNISLVFREMFFILLDFRKWYSYAQSGIS</sequence>
<evidence type="ECO:0000313" key="1">
    <source>
        <dbReference type="EMBL" id="MET3635071.1"/>
    </source>
</evidence>
<dbReference type="RefSeq" id="WP_354369791.1">
    <property type="nucleotide sequence ID" value="NZ_JBEPLN010000039.1"/>
</dbReference>
<accession>A0ABV2JK26</accession>
<dbReference type="Proteomes" id="UP001549037">
    <property type="component" value="Unassembled WGS sequence"/>
</dbReference>